<name>A0A251U785_HELAN</name>
<organism evidence="4 5">
    <name type="scientific">Helianthus annuus</name>
    <name type="common">Common sunflower</name>
    <dbReference type="NCBI Taxonomy" id="4232"/>
    <lineage>
        <taxon>Eukaryota</taxon>
        <taxon>Viridiplantae</taxon>
        <taxon>Streptophyta</taxon>
        <taxon>Embryophyta</taxon>
        <taxon>Tracheophyta</taxon>
        <taxon>Spermatophyta</taxon>
        <taxon>Magnoliopsida</taxon>
        <taxon>eudicotyledons</taxon>
        <taxon>Gunneridae</taxon>
        <taxon>Pentapetalae</taxon>
        <taxon>asterids</taxon>
        <taxon>campanulids</taxon>
        <taxon>Asterales</taxon>
        <taxon>Asteraceae</taxon>
        <taxon>Asteroideae</taxon>
        <taxon>Heliantheae alliance</taxon>
        <taxon>Heliantheae</taxon>
        <taxon>Helianthus</taxon>
    </lineage>
</organism>
<dbReference type="InParanoid" id="A0A251U785"/>
<dbReference type="InterPro" id="IPR058942">
    <property type="entry name" value="AT3G52170-like"/>
</dbReference>
<accession>A0A251U785</accession>
<keyword evidence="5" id="KW-1185">Reference proteome</keyword>
<dbReference type="Proteomes" id="UP000215914">
    <property type="component" value="Chromosome 8"/>
</dbReference>
<evidence type="ECO:0000259" key="2">
    <source>
        <dbReference type="Pfam" id="PF25896"/>
    </source>
</evidence>
<protein>
    <recommendedName>
        <fullName evidence="2">AT3G52170-like helix-turn-helix domain-containing protein</fullName>
    </recommendedName>
</protein>
<dbReference type="OrthoDB" id="1930826at2759"/>
<reference evidence="3" key="3">
    <citation type="submission" date="2020-06" db="EMBL/GenBank/DDBJ databases">
        <title>Helianthus annuus Genome sequencing and assembly Release 2.</title>
        <authorList>
            <person name="Gouzy J."/>
            <person name="Langlade N."/>
            <person name="Munos S."/>
        </authorList>
    </citation>
    <scope>NUCLEOTIDE SEQUENCE</scope>
    <source>
        <tissue evidence="3">Leaves</tissue>
    </source>
</reference>
<reference evidence="3 5" key="1">
    <citation type="journal article" date="2017" name="Nature">
        <title>The sunflower genome provides insights into oil metabolism, flowering and Asterid evolution.</title>
        <authorList>
            <person name="Badouin H."/>
            <person name="Gouzy J."/>
            <person name="Grassa C.J."/>
            <person name="Murat F."/>
            <person name="Staton S.E."/>
            <person name="Cottret L."/>
            <person name="Lelandais-Briere C."/>
            <person name="Owens G.L."/>
            <person name="Carrere S."/>
            <person name="Mayjonade B."/>
            <person name="Legrand L."/>
            <person name="Gill N."/>
            <person name="Kane N.C."/>
            <person name="Bowers J.E."/>
            <person name="Hubner S."/>
            <person name="Bellec A."/>
            <person name="Berard A."/>
            <person name="Berges H."/>
            <person name="Blanchet N."/>
            <person name="Boniface M.C."/>
            <person name="Brunel D."/>
            <person name="Catrice O."/>
            <person name="Chaidir N."/>
            <person name="Claudel C."/>
            <person name="Donnadieu C."/>
            <person name="Faraut T."/>
            <person name="Fievet G."/>
            <person name="Helmstetter N."/>
            <person name="King M."/>
            <person name="Knapp S.J."/>
            <person name="Lai Z."/>
            <person name="Le Paslier M.C."/>
            <person name="Lippi Y."/>
            <person name="Lorenzon L."/>
            <person name="Mandel J.R."/>
            <person name="Marage G."/>
            <person name="Marchand G."/>
            <person name="Marquand E."/>
            <person name="Bret-Mestries E."/>
            <person name="Morien E."/>
            <person name="Nambeesan S."/>
            <person name="Nguyen T."/>
            <person name="Pegot-Espagnet P."/>
            <person name="Pouilly N."/>
            <person name="Raftis F."/>
            <person name="Sallet E."/>
            <person name="Schiex T."/>
            <person name="Thomas J."/>
            <person name="Vandecasteele C."/>
            <person name="Vares D."/>
            <person name="Vear F."/>
            <person name="Vautrin S."/>
            <person name="Crespi M."/>
            <person name="Mangin B."/>
            <person name="Burke J.M."/>
            <person name="Salse J."/>
            <person name="Munos S."/>
            <person name="Vincourt P."/>
            <person name="Rieseberg L.H."/>
            <person name="Langlade N.B."/>
        </authorList>
    </citation>
    <scope>NUCLEOTIDE SEQUENCE [LARGE SCALE GENOMIC DNA]</scope>
    <source>
        <strain evidence="5">cv. SF193</strain>
        <tissue evidence="3">Leaves</tissue>
    </source>
</reference>
<dbReference type="EMBL" id="MNCJ02000323">
    <property type="protein sequence ID" value="KAF5795609.1"/>
    <property type="molecule type" value="Genomic_DNA"/>
</dbReference>
<feature type="compositionally biased region" description="Polar residues" evidence="1">
    <location>
        <begin position="125"/>
        <end position="147"/>
    </location>
</feature>
<dbReference type="OMA" id="CLEHECE"/>
<dbReference type="PANTHER" id="PTHR34568:SF4">
    <property type="entry name" value="OS02G0638000 PROTEIN"/>
    <property type="match status" value="1"/>
</dbReference>
<sequence>MPIVKGFRRFHSNIVSSRQVATEISNLVSESNVEQSGTSSAAPLNTKRPIRKRVNHTERRAMLESFVNRYRAMNLGKFPSPTTAQKEVGGGYYSIKKLLQEMEYNIEKKGPTEENIKHVEKGPASQETSHGQTTEKAPASQETSHSQTTEKETSNGQTTIDQNLCEDPGLESGSNNDKNIDTGNNNITRDDTQNITTKSDEKPEQNPSDDNFAFKDPESQVEQQPEGTRNAVRDKGEEDNELREKSSLWGNLKLMANDFFNMWKK</sequence>
<feature type="compositionally biased region" description="Basic and acidic residues" evidence="1">
    <location>
        <begin position="231"/>
        <end position="245"/>
    </location>
</feature>
<feature type="compositionally biased region" description="Basic and acidic residues" evidence="1">
    <location>
        <begin position="188"/>
        <end position="204"/>
    </location>
</feature>
<dbReference type="AlphaFoldDB" id="A0A251U785"/>
<dbReference type="InterPro" id="IPR058941">
    <property type="entry name" value="HTH_AT3G52170-like"/>
</dbReference>
<feature type="region of interest" description="Disordered" evidence="1">
    <location>
        <begin position="119"/>
        <end position="245"/>
    </location>
</feature>
<feature type="compositionally biased region" description="Low complexity" evidence="1">
    <location>
        <begin position="175"/>
        <end position="187"/>
    </location>
</feature>
<evidence type="ECO:0000256" key="1">
    <source>
        <dbReference type="SAM" id="MobiDB-lite"/>
    </source>
</evidence>
<dbReference type="Gramene" id="mRNA:HanXRQr2_Chr08g0341701">
    <property type="protein sequence ID" value="mRNA:HanXRQr2_Chr08g0341701"/>
    <property type="gene ID" value="HanXRQr2_Chr08g0341701"/>
</dbReference>
<evidence type="ECO:0000313" key="3">
    <source>
        <dbReference type="EMBL" id="KAF5795609.1"/>
    </source>
</evidence>
<proteinExistence type="predicted"/>
<evidence type="ECO:0000313" key="5">
    <source>
        <dbReference type="Proteomes" id="UP000215914"/>
    </source>
</evidence>
<dbReference type="PANTHER" id="PTHR34568">
    <property type="entry name" value="RRM DOMAIN-CONTAINING PROTEIN"/>
    <property type="match status" value="1"/>
</dbReference>
<dbReference type="EMBL" id="CM007897">
    <property type="protein sequence ID" value="OTG18716.1"/>
    <property type="molecule type" value="Genomic_DNA"/>
</dbReference>
<evidence type="ECO:0000313" key="4">
    <source>
        <dbReference type="EMBL" id="OTG18716.1"/>
    </source>
</evidence>
<feature type="domain" description="AT3G52170-like helix-turn-helix" evidence="2">
    <location>
        <begin position="57"/>
        <end position="104"/>
    </location>
</feature>
<gene>
    <name evidence="4" type="ORF">HannXRQ_Chr08g0226101</name>
    <name evidence="3" type="ORF">HanXRQr2_Chr08g0341701</name>
</gene>
<reference evidence="4" key="2">
    <citation type="submission" date="2017-02" db="EMBL/GenBank/DDBJ databases">
        <title>Sunflower complete genome.</title>
        <authorList>
            <person name="Langlade N."/>
            <person name="Munos S."/>
        </authorList>
    </citation>
    <scope>NUCLEOTIDE SEQUENCE [LARGE SCALE GENOMIC DNA]</scope>
    <source>
        <tissue evidence="4">Leaves</tissue>
    </source>
</reference>
<dbReference type="Pfam" id="PF25896">
    <property type="entry name" value="HTH_AT3G52170"/>
    <property type="match status" value="1"/>
</dbReference>